<dbReference type="Proteomes" id="UP000220157">
    <property type="component" value="Unassembled WGS sequence"/>
</dbReference>
<protein>
    <submittedName>
        <fullName evidence="4">Spore germination protein</fullName>
    </submittedName>
</protein>
<dbReference type="InterPro" id="IPR004995">
    <property type="entry name" value="Spore_Ger"/>
</dbReference>
<dbReference type="Pfam" id="PF03323">
    <property type="entry name" value="GerA"/>
    <property type="match status" value="1"/>
</dbReference>
<evidence type="ECO:0000256" key="3">
    <source>
        <dbReference type="SAM" id="Phobius"/>
    </source>
</evidence>
<dbReference type="PANTHER" id="PTHR22550">
    <property type="entry name" value="SPORE GERMINATION PROTEIN"/>
    <property type="match status" value="1"/>
</dbReference>
<keyword evidence="2 3" id="KW-0472">Membrane</keyword>
<feature type="transmembrane region" description="Helical" evidence="3">
    <location>
        <begin position="357"/>
        <end position="374"/>
    </location>
</feature>
<evidence type="ECO:0000313" key="4">
    <source>
        <dbReference type="EMBL" id="PDX71474.1"/>
    </source>
</evidence>
<accession>A0A2A6ZX50</accession>
<proteinExistence type="inferred from homology"/>
<dbReference type="AlphaFoldDB" id="A0A2A6ZX50"/>
<organism evidence="4 6">
    <name type="scientific">Faecalibacterium prausnitzii</name>
    <dbReference type="NCBI Taxonomy" id="853"/>
    <lineage>
        <taxon>Bacteria</taxon>
        <taxon>Bacillati</taxon>
        <taxon>Bacillota</taxon>
        <taxon>Clostridia</taxon>
        <taxon>Eubacteriales</taxon>
        <taxon>Oscillospiraceae</taxon>
        <taxon>Faecalibacterium</taxon>
    </lineage>
</organism>
<evidence type="ECO:0000313" key="6">
    <source>
        <dbReference type="Proteomes" id="UP000219901"/>
    </source>
</evidence>
<dbReference type="InterPro" id="IPR050768">
    <property type="entry name" value="UPF0353/GerABKA_families"/>
</dbReference>
<feature type="transmembrane region" description="Helical" evidence="3">
    <location>
        <begin position="317"/>
        <end position="337"/>
    </location>
</feature>
<evidence type="ECO:0000256" key="2">
    <source>
        <dbReference type="ARBA" id="ARBA00023136"/>
    </source>
</evidence>
<keyword evidence="3" id="KW-0812">Transmembrane</keyword>
<feature type="transmembrane region" description="Helical" evidence="3">
    <location>
        <begin position="441"/>
        <end position="463"/>
    </location>
</feature>
<reference evidence="6 7" key="1">
    <citation type="journal article" date="2017" name="Front. Microbiol.">
        <title>New Insights into the Diversity of the Genus Faecalibacterium.</title>
        <authorList>
            <person name="Benevides L."/>
            <person name="Burman S."/>
            <person name="Martin R."/>
            <person name="Robert V."/>
            <person name="Thomas M."/>
            <person name="Miquel S."/>
            <person name="Chain F."/>
            <person name="Sokol H."/>
            <person name="Bermudez-Humaran L.G."/>
            <person name="Morrison M."/>
            <person name="Langella P."/>
            <person name="Azevedo V.A."/>
            <person name="Chatel J.M."/>
            <person name="Soares S."/>
        </authorList>
    </citation>
    <scope>NUCLEOTIDE SEQUENCE [LARGE SCALE GENOMIC DNA]</scope>
    <source>
        <strain evidence="4 6">CNCM I 4546</strain>
        <strain evidence="5 7">CNCM I 4573</strain>
    </source>
</reference>
<evidence type="ECO:0000313" key="5">
    <source>
        <dbReference type="EMBL" id="PDX74476.1"/>
    </source>
</evidence>
<comment type="similarity">
    <text evidence="1">Belongs to the GerABKA family.</text>
</comment>
<reference evidence="4" key="2">
    <citation type="submission" date="2017-07" db="EMBL/GenBank/DDBJ databases">
        <authorList>
            <person name="Sun Z.S."/>
            <person name="Albrecht U."/>
            <person name="Echele G."/>
            <person name="Lee C.C."/>
        </authorList>
    </citation>
    <scope>NUCLEOTIDE SEQUENCE</scope>
    <source>
        <strain evidence="4">CNCM I 4546</strain>
        <strain evidence="5">CNCM I 4573</strain>
    </source>
</reference>
<name>A0A2A6ZX50_9FIRM</name>
<dbReference type="Proteomes" id="UP000219901">
    <property type="component" value="Unassembled WGS sequence"/>
</dbReference>
<dbReference type="PANTHER" id="PTHR22550:SF5">
    <property type="entry name" value="LEUCINE ZIPPER PROTEIN 4"/>
    <property type="match status" value="1"/>
</dbReference>
<dbReference type="PIRSF" id="PIRSF005690">
    <property type="entry name" value="GerBA"/>
    <property type="match status" value="1"/>
</dbReference>
<evidence type="ECO:0000313" key="7">
    <source>
        <dbReference type="Proteomes" id="UP000220157"/>
    </source>
</evidence>
<dbReference type="GO" id="GO:0009847">
    <property type="term" value="P:spore germination"/>
    <property type="evidence" value="ECO:0007669"/>
    <property type="project" value="InterPro"/>
</dbReference>
<gene>
    <name evidence="4" type="ORF">CGS55_14945</name>
    <name evidence="5" type="ORF">CGS56_15710</name>
</gene>
<dbReference type="RefSeq" id="WP_015538542.1">
    <property type="nucleotide sequence ID" value="NZ_CABKNH010000001.1"/>
</dbReference>
<dbReference type="GO" id="GO:0016020">
    <property type="term" value="C:membrane"/>
    <property type="evidence" value="ECO:0007669"/>
    <property type="project" value="InterPro"/>
</dbReference>
<feature type="transmembrane region" description="Helical" evidence="3">
    <location>
        <begin position="411"/>
        <end position="429"/>
    </location>
</feature>
<sequence length="514" mass="55929">MHKPSMVVCAAYSAAAKRAYCTHKGVMDVQQLSQSLAENLSALDARFGQSADYYAKKIVLYGCPGCIVMFDGMASLDSLWELLLDAAGRQSASVRLTGTQAYAHILHGSAFPAESTPVQDMSQLVARLTAGMAVLLLEGCSSGIVFSVQGLKFRSVEEPSAEGNLRGSREGFTDLLRVNLSLLRRLVRTDTLMQEAAQAHTCCNTEYALCYCKDRADPAMVRRVRTILQSARPELLLDSSYFVPWLLPGKARLFTPVHYTERPAVAAAKLCEGKLVILVNGSPSALVLPALFSEQFECLDDYASTAMFSSFLRVLKYFSFYLTVFLPGVFVCVAVHLPELLPPQLLYKIEAAEKATPLPLFAEMLLVILLLEIIREAGLRMPQSLGHSVSLVSALIIGDAAIATGLMSTPVIFVASITAIAVFVTPGLYEPATLLRIGTVLLAGLAGPVGLAAAFFGFLLSLVSTEALGVPYLAPHPFPQQPLSEDGVLRRNYRQLSRQGFNIWQKRERGKRRS</sequence>
<dbReference type="GeneID" id="75068896"/>
<dbReference type="EMBL" id="NMTV01000071">
    <property type="protein sequence ID" value="PDX71474.1"/>
    <property type="molecule type" value="Genomic_DNA"/>
</dbReference>
<comment type="caution">
    <text evidence="4">The sequence shown here is derived from an EMBL/GenBank/DDBJ whole genome shotgun (WGS) entry which is preliminary data.</text>
</comment>
<dbReference type="EMBL" id="NMTW01000053">
    <property type="protein sequence ID" value="PDX74476.1"/>
    <property type="molecule type" value="Genomic_DNA"/>
</dbReference>
<keyword evidence="3" id="KW-1133">Transmembrane helix</keyword>
<evidence type="ECO:0000256" key="1">
    <source>
        <dbReference type="ARBA" id="ARBA00005278"/>
    </source>
</evidence>